<feature type="non-terminal residue" evidence="2">
    <location>
        <position position="1"/>
    </location>
</feature>
<evidence type="ECO:0000313" key="2">
    <source>
        <dbReference type="EMBL" id="CRZ11715.1"/>
    </source>
</evidence>
<proteinExistence type="predicted"/>
<feature type="compositionally biased region" description="Basic and acidic residues" evidence="1">
    <location>
        <begin position="39"/>
        <end position="58"/>
    </location>
</feature>
<sequence length="120" mass="13574">GVREERELVDPQTTSLLNGDGVWRLVPLVAALSGRERLRSGRDATQAVHDRRARDLSRRPSGVRQLPTRPAGSSLSYSWKPIGKLTTKLPLILQNPHESVQEIHMQVALQFDHFNQVDQY</sequence>
<name>A0A0H5RBV5_9EUKA</name>
<accession>A0A0H5RBV5</accession>
<evidence type="ECO:0000256" key="1">
    <source>
        <dbReference type="SAM" id="MobiDB-lite"/>
    </source>
</evidence>
<organism evidence="2">
    <name type="scientific">Spongospora subterranea</name>
    <dbReference type="NCBI Taxonomy" id="70186"/>
    <lineage>
        <taxon>Eukaryota</taxon>
        <taxon>Sar</taxon>
        <taxon>Rhizaria</taxon>
        <taxon>Endomyxa</taxon>
        <taxon>Phytomyxea</taxon>
        <taxon>Plasmodiophorida</taxon>
        <taxon>Plasmodiophoridae</taxon>
        <taxon>Spongospora</taxon>
    </lineage>
</organism>
<dbReference type="EMBL" id="HACM01011273">
    <property type="protein sequence ID" value="CRZ11715.1"/>
    <property type="molecule type" value="Transcribed_RNA"/>
</dbReference>
<feature type="region of interest" description="Disordered" evidence="1">
    <location>
        <begin position="39"/>
        <end position="74"/>
    </location>
</feature>
<reference evidence="2" key="1">
    <citation type="submission" date="2015-04" db="EMBL/GenBank/DDBJ databases">
        <title>The genome sequence of the plant pathogenic Rhizarian Plasmodiophora brassicae reveals insights in its biotrophic life cycle and the origin of chitin synthesis.</title>
        <authorList>
            <person name="Schwelm A."/>
            <person name="Fogelqvist J."/>
            <person name="Knaust A."/>
            <person name="Julke S."/>
            <person name="Lilja T."/>
            <person name="Dhandapani V."/>
            <person name="Bonilla-Rosso G."/>
            <person name="Karlsson M."/>
            <person name="Shevchenko A."/>
            <person name="Choi S.R."/>
            <person name="Kim H.G."/>
            <person name="Park J.Y."/>
            <person name="Lim Y.P."/>
            <person name="Ludwig-Muller J."/>
            <person name="Dixelius C."/>
        </authorList>
    </citation>
    <scope>NUCLEOTIDE SEQUENCE</scope>
    <source>
        <tissue evidence="2">Potato root galls</tissue>
    </source>
</reference>
<protein>
    <submittedName>
        <fullName evidence="2">Uncharacterized protein</fullName>
    </submittedName>
</protein>
<dbReference type="AlphaFoldDB" id="A0A0H5RBV5"/>